<dbReference type="InterPro" id="IPR011051">
    <property type="entry name" value="RmlC_Cupin_sf"/>
</dbReference>
<name>A0A0G1FK44_9BACT</name>
<gene>
    <name evidence="1" type="ORF">UV61_C0003G0096</name>
</gene>
<sequence length="119" mass="13426">MKPQKYSFSETRKVDLGSKVIYEYPTFSKSLSIAKMVVKGRHPKNPETFILEHVCQFVIYILSGSGKIYVGEGCFDMAVGDAVFVPKEHTFAVEGSLEYITVDNPAFFPEQSEEVHEPK</sequence>
<proteinExistence type="predicted"/>
<reference evidence="1 2" key="1">
    <citation type="journal article" date="2015" name="Nature">
        <title>rRNA introns, odd ribosomes, and small enigmatic genomes across a large radiation of phyla.</title>
        <authorList>
            <person name="Brown C.T."/>
            <person name="Hug L.A."/>
            <person name="Thomas B.C."/>
            <person name="Sharon I."/>
            <person name="Castelle C.J."/>
            <person name="Singh A."/>
            <person name="Wilkins M.J."/>
            <person name="Williams K.H."/>
            <person name="Banfield J.F."/>
        </authorList>
    </citation>
    <scope>NUCLEOTIDE SEQUENCE [LARGE SCALE GENOMIC DNA]</scope>
</reference>
<dbReference type="InterPro" id="IPR014710">
    <property type="entry name" value="RmlC-like_jellyroll"/>
</dbReference>
<dbReference type="Gene3D" id="2.60.120.10">
    <property type="entry name" value="Jelly Rolls"/>
    <property type="match status" value="1"/>
</dbReference>
<dbReference type="AlphaFoldDB" id="A0A0G1FK44"/>
<evidence type="ECO:0008006" key="3">
    <source>
        <dbReference type="Google" id="ProtNLM"/>
    </source>
</evidence>
<dbReference type="EMBL" id="LCFD01000003">
    <property type="protein sequence ID" value="KKS87243.1"/>
    <property type="molecule type" value="Genomic_DNA"/>
</dbReference>
<evidence type="ECO:0000313" key="2">
    <source>
        <dbReference type="Proteomes" id="UP000034050"/>
    </source>
</evidence>
<accession>A0A0G1FK44</accession>
<dbReference type="SUPFAM" id="SSF51182">
    <property type="entry name" value="RmlC-like cupins"/>
    <property type="match status" value="1"/>
</dbReference>
<organism evidence="1 2">
    <name type="scientific">Candidatus Gottesmanbacteria bacterium GW2011_GWB1_43_11</name>
    <dbReference type="NCBI Taxonomy" id="1618446"/>
    <lineage>
        <taxon>Bacteria</taxon>
        <taxon>Candidatus Gottesmaniibacteriota</taxon>
    </lineage>
</organism>
<dbReference type="STRING" id="1618446.UV61_C0003G0096"/>
<dbReference type="Proteomes" id="UP000034050">
    <property type="component" value="Unassembled WGS sequence"/>
</dbReference>
<comment type="caution">
    <text evidence="1">The sequence shown here is derived from an EMBL/GenBank/DDBJ whole genome shotgun (WGS) entry which is preliminary data.</text>
</comment>
<protein>
    <recommendedName>
        <fullName evidence="3">Cupin 2 conserved barrel domain-containing protein</fullName>
    </recommendedName>
</protein>
<evidence type="ECO:0000313" key="1">
    <source>
        <dbReference type="EMBL" id="KKS87243.1"/>
    </source>
</evidence>